<protein>
    <submittedName>
        <fullName evidence="3">Divalent-cation tolerance protein CutA</fullName>
    </submittedName>
</protein>
<dbReference type="PANTHER" id="PTHR23419:SF8">
    <property type="entry name" value="FI09726P"/>
    <property type="match status" value="1"/>
</dbReference>
<dbReference type="RefSeq" id="WP_185191976.1">
    <property type="nucleotide sequence ID" value="NZ_JACKXD010000001.1"/>
</dbReference>
<keyword evidence="2" id="KW-0963">Cytoplasm</keyword>
<accession>A0A7J9SI31</accession>
<evidence type="ECO:0000313" key="4">
    <source>
        <dbReference type="Proteomes" id="UP000546257"/>
    </source>
</evidence>
<organism evidence="3 4">
    <name type="scientific">Halobellus ruber</name>
    <dbReference type="NCBI Taxonomy" id="2761102"/>
    <lineage>
        <taxon>Archaea</taxon>
        <taxon>Methanobacteriati</taxon>
        <taxon>Methanobacteriota</taxon>
        <taxon>Stenosarchaea group</taxon>
        <taxon>Halobacteria</taxon>
        <taxon>Halobacteriales</taxon>
        <taxon>Haloferacaceae</taxon>
        <taxon>Halobellus</taxon>
    </lineage>
</organism>
<dbReference type="GO" id="GO:0005507">
    <property type="term" value="F:copper ion binding"/>
    <property type="evidence" value="ECO:0007669"/>
    <property type="project" value="TreeGrafter"/>
</dbReference>
<dbReference type="SUPFAM" id="SSF54913">
    <property type="entry name" value="GlnB-like"/>
    <property type="match status" value="1"/>
</dbReference>
<dbReference type="InterPro" id="IPR011322">
    <property type="entry name" value="N-reg_PII-like_a/b"/>
</dbReference>
<name>A0A7J9SI31_9EURY</name>
<dbReference type="InterPro" id="IPR015867">
    <property type="entry name" value="N-reg_PII/ATP_PRibTrfase_C"/>
</dbReference>
<reference evidence="3 4" key="1">
    <citation type="submission" date="2020-08" db="EMBL/GenBank/DDBJ databases">
        <authorList>
            <person name="Seo M.-J."/>
        </authorList>
    </citation>
    <scope>NUCLEOTIDE SEQUENCE [LARGE SCALE GENOMIC DNA]</scope>
    <source>
        <strain evidence="3 4">MBLA0160</strain>
    </source>
</reference>
<dbReference type="EMBL" id="JACKXD010000001">
    <property type="protein sequence ID" value="MBB6645637.1"/>
    <property type="molecule type" value="Genomic_DNA"/>
</dbReference>
<proteinExistence type="inferred from homology"/>
<keyword evidence="4" id="KW-1185">Reference proteome</keyword>
<dbReference type="AlphaFoldDB" id="A0A7J9SI31"/>
<dbReference type="Gene3D" id="3.30.70.120">
    <property type="match status" value="1"/>
</dbReference>
<dbReference type="Pfam" id="PF03091">
    <property type="entry name" value="CutA1"/>
    <property type="match status" value="1"/>
</dbReference>
<dbReference type="PANTHER" id="PTHR23419">
    <property type="entry name" value="DIVALENT CATION TOLERANCE CUTA-RELATED"/>
    <property type="match status" value="1"/>
</dbReference>
<evidence type="ECO:0000256" key="1">
    <source>
        <dbReference type="ARBA" id="ARBA00010169"/>
    </source>
</evidence>
<dbReference type="Proteomes" id="UP000546257">
    <property type="component" value="Unassembled WGS sequence"/>
</dbReference>
<comment type="caution">
    <text evidence="3">The sequence shown here is derived from an EMBL/GenBank/DDBJ whole genome shotgun (WGS) entry which is preliminary data.</text>
</comment>
<comment type="similarity">
    <text evidence="1">Belongs to the CutA family.</text>
</comment>
<evidence type="ECO:0000313" key="3">
    <source>
        <dbReference type="EMBL" id="MBB6645637.1"/>
    </source>
</evidence>
<dbReference type="GO" id="GO:0010038">
    <property type="term" value="P:response to metal ion"/>
    <property type="evidence" value="ECO:0007669"/>
    <property type="project" value="InterPro"/>
</dbReference>
<dbReference type="InterPro" id="IPR004323">
    <property type="entry name" value="Ion_tolerance_CutA"/>
</dbReference>
<evidence type="ECO:0000256" key="2">
    <source>
        <dbReference type="ARBA" id="ARBA00022490"/>
    </source>
</evidence>
<gene>
    <name evidence="3" type="ORF">H5V44_04890</name>
</gene>
<sequence length="101" mass="11501">MPTVYATAPRDAADDLARFLVENRLAACVNVVDCDSVYRWDGTLYDDEAEAILFAKTTAERYPDLKRELEAEHPDDVPCIERFDAVDTLEAYADWVGREVR</sequence>